<evidence type="ECO:0000256" key="8">
    <source>
        <dbReference type="ARBA" id="ARBA00022723"/>
    </source>
</evidence>
<dbReference type="Proteomes" id="UP001158049">
    <property type="component" value="Unassembled WGS sequence"/>
</dbReference>
<keyword evidence="17" id="KW-1185">Reference proteome</keyword>
<evidence type="ECO:0000256" key="12">
    <source>
        <dbReference type="ARBA" id="ARBA00023136"/>
    </source>
</evidence>
<evidence type="ECO:0000313" key="16">
    <source>
        <dbReference type="EMBL" id="SMP47337.1"/>
    </source>
</evidence>
<evidence type="ECO:0000256" key="11">
    <source>
        <dbReference type="ARBA" id="ARBA00023004"/>
    </source>
</evidence>
<evidence type="ECO:0000256" key="5">
    <source>
        <dbReference type="ARBA" id="ARBA00022475"/>
    </source>
</evidence>
<dbReference type="InterPro" id="IPR011577">
    <property type="entry name" value="Cyt_b561_bac/Ni-Hgenase"/>
</dbReference>
<dbReference type="EMBL" id="FXUL01000002">
    <property type="protein sequence ID" value="SMP47337.1"/>
    <property type="molecule type" value="Genomic_DNA"/>
</dbReference>
<keyword evidence="10 13" id="KW-1133">Transmembrane helix</keyword>
<dbReference type="PANTHER" id="PTHR30074:SF6">
    <property type="entry name" value="FORMATE DEHYDROGENASE GAMMA SUBUNIT"/>
    <property type="match status" value="1"/>
</dbReference>
<accession>A0ABY1PTX1</accession>
<evidence type="ECO:0000256" key="13">
    <source>
        <dbReference type="SAM" id="Phobius"/>
    </source>
</evidence>
<comment type="subcellular location">
    <subcellularLocation>
        <location evidence="2">Cell membrane</location>
        <topology evidence="2">Multi-pass membrane protein</topology>
    </subcellularLocation>
</comment>
<feature type="transmembrane region" description="Helical" evidence="13">
    <location>
        <begin position="223"/>
        <end position="240"/>
    </location>
</feature>
<keyword evidence="12 13" id="KW-0472">Membrane</keyword>
<evidence type="ECO:0000256" key="1">
    <source>
        <dbReference type="ARBA" id="ARBA00001971"/>
    </source>
</evidence>
<keyword evidence="5" id="KW-1003">Cell membrane</keyword>
<feature type="transmembrane region" description="Helical" evidence="13">
    <location>
        <begin position="175"/>
        <end position="194"/>
    </location>
</feature>
<feature type="transmembrane region" description="Helical" evidence="13">
    <location>
        <begin position="312"/>
        <end position="334"/>
    </location>
</feature>
<dbReference type="InterPro" id="IPR016174">
    <property type="entry name" value="Di-haem_cyt_TM"/>
</dbReference>
<keyword evidence="14" id="KW-0732">Signal</keyword>
<sequence length="391" mass="41872">MKKIIAGLALGLSLLAAGAAIAEIKTPVPAEGIVVSTPPQVPPGVASAPSPGFPGIESDDILKQNQAQRNEVQPGNASPTWRVIKEGTHNYSSLPALEAGVLIQPKAQFPGQARATTAGEAWRQYRNGPLTTFGGWLLIAAVVGLALAYFIGGKIRMKAPMTGRLIERFTSFERIVHWTVAITFVTLAFTGIAILFGKYVVLPIFGHTLFGWIAYAGKNIHNFVGPVFAVSLLVMFVTYVRDNLPTLTDLKWMTRLGGLIGKGHAHAGRFNGGEKVWFWFGVVVLGLIVSASGFVLDMLVPGLVYSRGNMQVANLIHLVAAVLVSAMSLGHIYLGTIGMEGAYAAMRHGYVDDTWAKEHHDLWYDDVASGKVPRVRSPEGAARVGAPVKAV</sequence>
<comment type="caution">
    <text evidence="16">The sequence shown here is derived from an EMBL/GenBank/DDBJ whole genome shotgun (WGS) entry which is preliminary data.</text>
</comment>
<evidence type="ECO:0000256" key="7">
    <source>
        <dbReference type="ARBA" id="ARBA00022692"/>
    </source>
</evidence>
<evidence type="ECO:0000313" key="17">
    <source>
        <dbReference type="Proteomes" id="UP001158049"/>
    </source>
</evidence>
<dbReference type="Pfam" id="PF01292">
    <property type="entry name" value="Ni_hydr_CYTB"/>
    <property type="match status" value="1"/>
</dbReference>
<dbReference type="NCBIfam" id="TIGR01583">
    <property type="entry name" value="formate-DH-gamm"/>
    <property type="match status" value="1"/>
</dbReference>
<name>A0ABY1PTX1_9BURK</name>
<keyword evidence="7 13" id="KW-0812">Transmembrane</keyword>
<protein>
    <submittedName>
        <fullName evidence="16">Formate dehydrogenase gamma subunit</fullName>
    </submittedName>
</protein>
<gene>
    <name evidence="16" type="ORF">SAMN06295970_10214</name>
</gene>
<feature type="transmembrane region" description="Helical" evidence="13">
    <location>
        <begin position="276"/>
        <end position="300"/>
    </location>
</feature>
<comment type="cofactor">
    <cofactor evidence="1">
        <name>heme</name>
        <dbReference type="ChEBI" id="CHEBI:30413"/>
    </cofactor>
</comment>
<keyword evidence="8" id="KW-0479">Metal-binding</keyword>
<keyword evidence="11" id="KW-0408">Iron</keyword>
<comment type="similarity">
    <text evidence="3">Belongs to the formate dehydrogenase gamma subunit family.</text>
</comment>
<reference evidence="16 17" key="1">
    <citation type="submission" date="2017-05" db="EMBL/GenBank/DDBJ databases">
        <authorList>
            <person name="Varghese N."/>
            <person name="Submissions S."/>
        </authorList>
    </citation>
    <scope>NUCLEOTIDE SEQUENCE [LARGE SCALE GENOMIC DNA]</scope>
    <source>
        <strain evidence="16 17">DSM 26001</strain>
    </source>
</reference>
<evidence type="ECO:0000256" key="2">
    <source>
        <dbReference type="ARBA" id="ARBA00004651"/>
    </source>
</evidence>
<proteinExistence type="inferred from homology"/>
<feature type="signal peptide" evidence="14">
    <location>
        <begin position="1"/>
        <end position="22"/>
    </location>
</feature>
<evidence type="ECO:0000256" key="9">
    <source>
        <dbReference type="ARBA" id="ARBA00022982"/>
    </source>
</evidence>
<evidence type="ECO:0000259" key="15">
    <source>
        <dbReference type="Pfam" id="PF01292"/>
    </source>
</evidence>
<dbReference type="SUPFAM" id="SSF81342">
    <property type="entry name" value="Transmembrane di-heme cytochromes"/>
    <property type="match status" value="1"/>
</dbReference>
<feature type="domain" description="Cytochrome b561 bacterial/Ni-hydrogenase" evidence="15">
    <location>
        <begin position="168"/>
        <end position="346"/>
    </location>
</feature>
<evidence type="ECO:0000256" key="3">
    <source>
        <dbReference type="ARBA" id="ARBA00010747"/>
    </source>
</evidence>
<organism evidence="16 17">
    <name type="scientific">Noviherbaspirillum suwonense</name>
    <dbReference type="NCBI Taxonomy" id="1224511"/>
    <lineage>
        <taxon>Bacteria</taxon>
        <taxon>Pseudomonadati</taxon>
        <taxon>Pseudomonadota</taxon>
        <taxon>Betaproteobacteria</taxon>
        <taxon>Burkholderiales</taxon>
        <taxon>Oxalobacteraceae</taxon>
        <taxon>Noviherbaspirillum</taxon>
    </lineage>
</organism>
<evidence type="ECO:0000256" key="4">
    <source>
        <dbReference type="ARBA" id="ARBA00022448"/>
    </source>
</evidence>
<feature type="chain" id="PRO_5045895816" evidence="14">
    <location>
        <begin position="23"/>
        <end position="391"/>
    </location>
</feature>
<feature type="transmembrane region" description="Helical" evidence="13">
    <location>
        <begin position="133"/>
        <end position="155"/>
    </location>
</feature>
<keyword evidence="9" id="KW-0249">Electron transport</keyword>
<keyword evidence="4" id="KW-0813">Transport</keyword>
<evidence type="ECO:0000256" key="10">
    <source>
        <dbReference type="ARBA" id="ARBA00022989"/>
    </source>
</evidence>
<dbReference type="InterPro" id="IPR051817">
    <property type="entry name" value="FDH_cytochrome_b556_subunit"/>
</dbReference>
<evidence type="ECO:0000256" key="14">
    <source>
        <dbReference type="SAM" id="SignalP"/>
    </source>
</evidence>
<dbReference type="Gene3D" id="1.20.950.20">
    <property type="entry name" value="Transmembrane di-heme cytochromes, Chain C"/>
    <property type="match status" value="1"/>
</dbReference>
<evidence type="ECO:0000256" key="6">
    <source>
        <dbReference type="ARBA" id="ARBA00022617"/>
    </source>
</evidence>
<keyword evidence="6" id="KW-0349">Heme</keyword>
<dbReference type="InterPro" id="IPR006471">
    <property type="entry name" value="Formate_DH_gsu"/>
</dbReference>
<dbReference type="RefSeq" id="WP_283440826.1">
    <property type="nucleotide sequence ID" value="NZ_FXUL01000002.1"/>
</dbReference>
<dbReference type="PANTHER" id="PTHR30074">
    <property type="entry name" value="FORMATE DEHYDROGENASE, NITRATE-INDUCIBLE, CYTOCHROME B556 FDN SUBUNIT"/>
    <property type="match status" value="1"/>
</dbReference>